<dbReference type="GO" id="GO:0016787">
    <property type="term" value="F:hydrolase activity"/>
    <property type="evidence" value="ECO:0007669"/>
    <property type="project" value="UniProtKB-KW"/>
</dbReference>
<comment type="caution">
    <text evidence="2">The sequence shown here is derived from an EMBL/GenBank/DDBJ whole genome shotgun (WGS) entry which is preliminary data.</text>
</comment>
<dbReference type="SUPFAM" id="SSF53474">
    <property type="entry name" value="alpha/beta-Hydrolases"/>
    <property type="match status" value="1"/>
</dbReference>
<evidence type="ECO:0000313" key="2">
    <source>
        <dbReference type="EMBL" id="GGY21520.1"/>
    </source>
</evidence>
<gene>
    <name evidence="2" type="ORF">GCM10008098_12920</name>
</gene>
<sequence length="582" mass="61691">MREVDYGEVRVTEHRGHDDLLSAGLGLAGLAGAPLPFADPLDPTADELRRRAIQTSWKGIADLGPLGGYGTVYGGVPDVPGREYQAFARIPGARAPHRVLLQLPDNFDMQKRCLVVTASSGSRGIYGAISLAGAWGLPHGCAVAYTDKGTGAGYFDYGDNSGVALDGRRAKRGEAELEFQPALAPASAGIAIKHMHSGDNPEADWGHHVIQAAQFGLAMLDRAFPDEAPFTAQNTKIIATGLSNGGGAVLQAAGLDKEHFFAGVVALEPNVHVFERGRAMYDYATEAAIWLPCALSSERFAATPFARGPHGVLPPAWPPRCASLRAQGKLSGGTVAEQAEQAYQYLHTRGWTDEAMSTAASSTAFDLWRVIAAGYASSYLRRGATDMSCGFHYAAIDAKGLPGVIDPAIRASWWADGSGIPPGNGIGLLGGTSVSTDPTLIGSECLRALWTGDDHESQALHASIAATAAKLPRSDLPLWVVHGASDGLLPTAFSSEPYVAWLREEGRAPIYWKVPHAQHFDAFLALPGFGDLHVPLVPYGYAALDRLWAHLYEGAAWPADVPTPVTRPRGVGALERDMLGLP</sequence>
<organism evidence="2 3">
    <name type="scientific">Rhodanobacter panaciterrae</name>
    <dbReference type="NCBI Taxonomy" id="490572"/>
    <lineage>
        <taxon>Bacteria</taxon>
        <taxon>Pseudomonadati</taxon>
        <taxon>Pseudomonadota</taxon>
        <taxon>Gammaproteobacteria</taxon>
        <taxon>Lysobacterales</taxon>
        <taxon>Rhodanobacteraceae</taxon>
        <taxon>Rhodanobacter</taxon>
    </lineage>
</organism>
<proteinExistence type="predicted"/>
<dbReference type="EMBL" id="BMXT01000001">
    <property type="protein sequence ID" value="GGY21520.1"/>
    <property type="molecule type" value="Genomic_DNA"/>
</dbReference>
<dbReference type="Proteomes" id="UP000621898">
    <property type="component" value="Unassembled WGS sequence"/>
</dbReference>
<accession>A0ABQ2ZSE4</accession>
<keyword evidence="3" id="KW-1185">Reference proteome</keyword>
<dbReference type="InterPro" id="IPR029058">
    <property type="entry name" value="AB_hydrolase_fold"/>
</dbReference>
<keyword evidence="1 2" id="KW-0378">Hydrolase</keyword>
<dbReference type="RefSeq" id="WP_189440283.1">
    <property type="nucleotide sequence ID" value="NZ_BMXT01000001.1"/>
</dbReference>
<protein>
    <submittedName>
        <fullName evidence="2">D-(-)-3-hydroxybutyrate oligomer hydrolase</fullName>
    </submittedName>
</protein>
<name>A0ABQ2ZSE4_9GAMM</name>
<evidence type="ECO:0000256" key="1">
    <source>
        <dbReference type="ARBA" id="ARBA00022801"/>
    </source>
</evidence>
<reference evidence="3" key="1">
    <citation type="journal article" date="2019" name="Int. J. Syst. Evol. Microbiol.">
        <title>The Global Catalogue of Microorganisms (GCM) 10K type strain sequencing project: providing services to taxonomists for standard genome sequencing and annotation.</title>
        <authorList>
            <consortium name="The Broad Institute Genomics Platform"/>
            <consortium name="The Broad Institute Genome Sequencing Center for Infectious Disease"/>
            <person name="Wu L."/>
            <person name="Ma J."/>
        </authorList>
    </citation>
    <scope>NUCLEOTIDE SEQUENCE [LARGE SCALE GENOMIC DNA]</scope>
    <source>
        <strain evidence="3">KCTC 22232</strain>
    </source>
</reference>
<dbReference type="InterPro" id="IPR016582">
    <property type="entry name" value="OHBut_olig_hydro_put"/>
</dbReference>
<dbReference type="Pfam" id="PF10605">
    <property type="entry name" value="3HBOH"/>
    <property type="match status" value="1"/>
</dbReference>
<evidence type="ECO:0000313" key="3">
    <source>
        <dbReference type="Proteomes" id="UP000621898"/>
    </source>
</evidence>
<dbReference type="Gene3D" id="3.40.50.1820">
    <property type="entry name" value="alpha/beta hydrolase"/>
    <property type="match status" value="1"/>
</dbReference>